<dbReference type="Proteomes" id="UP001059617">
    <property type="component" value="Chromosome"/>
</dbReference>
<evidence type="ECO:0000313" key="4">
    <source>
        <dbReference type="Proteomes" id="UP001059617"/>
    </source>
</evidence>
<dbReference type="InterPro" id="IPR022002">
    <property type="entry name" value="ChsH2_Znr"/>
</dbReference>
<protein>
    <submittedName>
        <fullName evidence="3">OB-fold domain-containing protein</fullName>
    </submittedName>
</protein>
<gene>
    <name evidence="3" type="ORF">Dfulv_31985</name>
</gene>
<dbReference type="Pfam" id="PF01796">
    <property type="entry name" value="OB_ChsH2_C"/>
    <property type="match status" value="1"/>
</dbReference>
<dbReference type="InterPro" id="IPR002878">
    <property type="entry name" value="ChsH2_C"/>
</dbReference>
<sequence>MPTEQHGITSYAVYLPRFRLSRGEIASAIGARADGTRVVAGHDQDATSLAAEAAARLDITTAAPRSLWYSTTSPAYLEKTNATAIHAAVGLDEEIPVYDLGANARSAPAALLSASMSRGVAVMADLRQGDAGGSDERDGGDAAAAFAFGPQPVAELLATASTTGEFLDRWRLPTEVGAHVWEERFGQGEYESAGLRAVTLALSRAGLTQQDVTLVGVAGPNARATRSLTAACTKGGARAVGADLLSLVGNCGSTQFGLVLAELLDHARPGDVLLCVSLADGADAFVLRATERIGAKRADIRGQLEPSIPVDYPKYLVWRGRVAREAPRRPDPQRPSAPFARRNEPFKFGFRGGRCLNCGRVQFPRPRVCYHCHAIDQFEVVRGAGQRATIVTFTVDRLAFSPSPPLRSAVIELEQGGRIQCELTDIAEEPHVGDTVEMTFRRAVSVETIHNYLWKARPVY</sequence>
<organism evidence="3 4">
    <name type="scientific">Dactylosporangium fulvum</name>
    <dbReference type="NCBI Taxonomy" id="53359"/>
    <lineage>
        <taxon>Bacteria</taxon>
        <taxon>Bacillati</taxon>
        <taxon>Actinomycetota</taxon>
        <taxon>Actinomycetes</taxon>
        <taxon>Micromonosporales</taxon>
        <taxon>Micromonosporaceae</taxon>
        <taxon>Dactylosporangium</taxon>
    </lineage>
</organism>
<dbReference type="InterPro" id="IPR012340">
    <property type="entry name" value="NA-bd_OB-fold"/>
</dbReference>
<reference evidence="3" key="2">
    <citation type="submission" date="2022-09" db="EMBL/GenBank/DDBJ databases">
        <title>Biosynthetic gene clusters of Dactylosporangioum fulvum.</title>
        <authorList>
            <person name="Caradec T."/>
        </authorList>
    </citation>
    <scope>NUCLEOTIDE SEQUENCE</scope>
    <source>
        <strain evidence="3">NRRL B-16292</strain>
    </source>
</reference>
<keyword evidence="4" id="KW-1185">Reference proteome</keyword>
<reference evidence="3" key="1">
    <citation type="submission" date="2021-04" db="EMBL/GenBank/DDBJ databases">
        <authorList>
            <person name="Hartkoorn R.C."/>
            <person name="Beaudoing E."/>
            <person name="Hot D."/>
        </authorList>
    </citation>
    <scope>NUCLEOTIDE SEQUENCE</scope>
    <source>
        <strain evidence="3">NRRL B-16292</strain>
    </source>
</reference>
<dbReference type="PANTHER" id="PTHR34075:SF5">
    <property type="entry name" value="BLR3430 PROTEIN"/>
    <property type="match status" value="1"/>
</dbReference>
<evidence type="ECO:0000259" key="2">
    <source>
        <dbReference type="Pfam" id="PF12172"/>
    </source>
</evidence>
<name>A0ABY5VVF5_9ACTN</name>
<dbReference type="Pfam" id="PF12172">
    <property type="entry name" value="zf-ChsH2"/>
    <property type="match status" value="1"/>
</dbReference>
<dbReference type="SUPFAM" id="SSF53901">
    <property type="entry name" value="Thiolase-like"/>
    <property type="match status" value="2"/>
</dbReference>
<dbReference type="RefSeq" id="WP_259857524.1">
    <property type="nucleotide sequence ID" value="NZ_BAAAST010000001.1"/>
</dbReference>
<dbReference type="EMBL" id="CP073720">
    <property type="protein sequence ID" value="UWP79766.1"/>
    <property type="molecule type" value="Genomic_DNA"/>
</dbReference>
<dbReference type="InterPro" id="IPR016039">
    <property type="entry name" value="Thiolase-like"/>
</dbReference>
<proteinExistence type="predicted"/>
<feature type="domain" description="ChsH2 rubredoxin-like zinc ribbon" evidence="2">
    <location>
        <begin position="350"/>
        <end position="374"/>
    </location>
</feature>
<dbReference type="SUPFAM" id="SSF50249">
    <property type="entry name" value="Nucleic acid-binding proteins"/>
    <property type="match status" value="1"/>
</dbReference>
<dbReference type="Gene3D" id="3.40.47.10">
    <property type="match status" value="2"/>
</dbReference>
<dbReference type="PANTHER" id="PTHR34075">
    <property type="entry name" value="BLR3430 PROTEIN"/>
    <property type="match status" value="1"/>
</dbReference>
<dbReference type="InterPro" id="IPR052513">
    <property type="entry name" value="Thioester_dehydratase-like"/>
</dbReference>
<evidence type="ECO:0000313" key="3">
    <source>
        <dbReference type="EMBL" id="UWP79766.1"/>
    </source>
</evidence>
<evidence type="ECO:0000259" key="1">
    <source>
        <dbReference type="Pfam" id="PF01796"/>
    </source>
</evidence>
<feature type="domain" description="ChsH2 C-terminal OB-fold" evidence="1">
    <location>
        <begin position="384"/>
        <end position="441"/>
    </location>
</feature>
<accession>A0ABY5VVF5</accession>